<dbReference type="CDD" id="cd00448">
    <property type="entry name" value="YjgF_YER057c_UK114_family"/>
    <property type="match status" value="1"/>
</dbReference>
<proteinExistence type="inferred from homology"/>
<dbReference type="PANTHER" id="PTHR11803">
    <property type="entry name" value="2-IMINOBUTANOATE/2-IMINOPROPANOATE DEAMINASE RIDA"/>
    <property type="match status" value="1"/>
</dbReference>
<gene>
    <name evidence="2" type="ORF">VIBNISOn1_30205</name>
</gene>
<accession>A0AAV2VS48</accession>
<dbReference type="Pfam" id="PF01042">
    <property type="entry name" value="Ribonuc_L-PSP"/>
    <property type="match status" value="1"/>
</dbReference>
<comment type="caution">
    <text evidence="2">The sequence shown here is derived from an EMBL/GenBank/DDBJ whole genome shotgun (WGS) entry which is preliminary data.</text>
</comment>
<dbReference type="SUPFAM" id="SSF55298">
    <property type="entry name" value="YjgF-like"/>
    <property type="match status" value="1"/>
</dbReference>
<reference evidence="2 3" key="1">
    <citation type="journal article" date="2013" name="ISME J.">
        <title>Comparative genomics of pathogenic lineages of Vibrio nigripulchritudo identifies virulence-associated traits.</title>
        <authorList>
            <person name="Goudenege D."/>
            <person name="Labreuche Y."/>
            <person name="Krin E."/>
            <person name="Ansquer D."/>
            <person name="Mangenot S."/>
            <person name="Calteau A."/>
            <person name="Medigue C."/>
            <person name="Mazel D."/>
            <person name="Polz M.F."/>
            <person name="Le Roux F."/>
        </authorList>
    </citation>
    <scope>NUCLEOTIDE SEQUENCE [LARGE SCALE GENOMIC DNA]</scope>
    <source>
        <strain evidence="2 3">SOn1</strain>
    </source>
</reference>
<dbReference type="InterPro" id="IPR035959">
    <property type="entry name" value="RutC-like_sf"/>
</dbReference>
<sequence length="128" mass="13864">MPDSELKRHHYPSLGDAVGPYVHATEHNGTLYTSGFTAFGTDAQHLGVGPQLKAIYSQLSAIAEHHQTTLDSIIKVTVYITDVADIPEARDALFEVYGKKYPASAMVQVAGLFHPDLKAEVEAIVSLT</sequence>
<organism evidence="2 3">
    <name type="scientific">Vibrio nigripulchritudo SOn1</name>
    <dbReference type="NCBI Taxonomy" id="1238450"/>
    <lineage>
        <taxon>Bacteria</taxon>
        <taxon>Pseudomonadati</taxon>
        <taxon>Pseudomonadota</taxon>
        <taxon>Gammaproteobacteria</taxon>
        <taxon>Vibrionales</taxon>
        <taxon>Vibrionaceae</taxon>
        <taxon>Vibrio</taxon>
    </lineage>
</organism>
<dbReference type="Gene3D" id="3.30.1330.40">
    <property type="entry name" value="RutC-like"/>
    <property type="match status" value="1"/>
</dbReference>
<dbReference type="Proteomes" id="UP000018211">
    <property type="component" value="Unassembled WGS sequence"/>
</dbReference>
<evidence type="ECO:0000313" key="3">
    <source>
        <dbReference type="Proteomes" id="UP000018211"/>
    </source>
</evidence>
<name>A0AAV2VS48_9VIBR</name>
<dbReference type="AlphaFoldDB" id="A0AAV2VS48"/>
<dbReference type="EMBL" id="CAOF01000120">
    <property type="protein sequence ID" value="CCO47509.1"/>
    <property type="molecule type" value="Genomic_DNA"/>
</dbReference>
<evidence type="ECO:0000313" key="2">
    <source>
        <dbReference type="EMBL" id="CCO47509.1"/>
    </source>
</evidence>
<evidence type="ECO:0000256" key="1">
    <source>
        <dbReference type="ARBA" id="ARBA00010552"/>
    </source>
</evidence>
<comment type="similarity">
    <text evidence="1">Belongs to the RutC family.</text>
</comment>
<dbReference type="RefSeq" id="WP_022562146.1">
    <property type="nucleotide sequence ID" value="NZ_LK391965.1"/>
</dbReference>
<protein>
    <submittedName>
        <fullName evidence="2">Translation initiation inhibitor, yjgF family (Endoribonuclease L-PSP/chorismate mutase-like)</fullName>
    </submittedName>
</protein>
<dbReference type="GO" id="GO:0005829">
    <property type="term" value="C:cytosol"/>
    <property type="evidence" value="ECO:0007669"/>
    <property type="project" value="TreeGrafter"/>
</dbReference>
<dbReference type="GO" id="GO:0019239">
    <property type="term" value="F:deaminase activity"/>
    <property type="evidence" value="ECO:0007669"/>
    <property type="project" value="TreeGrafter"/>
</dbReference>
<dbReference type="PANTHER" id="PTHR11803:SF58">
    <property type="entry name" value="PROTEIN HMF1-RELATED"/>
    <property type="match status" value="1"/>
</dbReference>
<dbReference type="InterPro" id="IPR006175">
    <property type="entry name" value="YjgF/YER057c/UK114"/>
</dbReference>